<comment type="caution">
    <text evidence="1">The sequence shown here is derived from an EMBL/GenBank/DDBJ whole genome shotgun (WGS) entry which is preliminary data.</text>
</comment>
<gene>
    <name evidence="1" type="ORF">ARMA_2232</name>
</gene>
<sequence length="101" mass="11235">MLQSITRRQQRIPVVLRVKDAPQGIAEVVLWQTPLNTLRVAAAQDRIDVEIVAGLAESPITYRIDAVRTISLELTADRAAVREVRFDAVDGSVSVLRFELP</sequence>
<keyword evidence="2" id="KW-1185">Reference proteome</keyword>
<evidence type="ECO:0000313" key="2">
    <source>
        <dbReference type="Proteomes" id="UP000037784"/>
    </source>
</evidence>
<organism evidence="1 2">
    <name type="scientific">Ardenticatena maritima</name>
    <dbReference type="NCBI Taxonomy" id="872965"/>
    <lineage>
        <taxon>Bacteria</taxon>
        <taxon>Bacillati</taxon>
        <taxon>Chloroflexota</taxon>
        <taxon>Ardenticatenia</taxon>
        <taxon>Ardenticatenales</taxon>
        <taxon>Ardenticatenaceae</taxon>
        <taxon>Ardenticatena</taxon>
    </lineage>
</organism>
<evidence type="ECO:0000313" key="1">
    <source>
        <dbReference type="EMBL" id="GAP63809.1"/>
    </source>
</evidence>
<dbReference type="InParanoid" id="A0A0M8KAJ5"/>
<name>A0A0M8KAJ5_9CHLR</name>
<dbReference type="AlphaFoldDB" id="A0A0M8KAJ5"/>
<protein>
    <submittedName>
        <fullName evidence="1">Uncharacterized protein</fullName>
    </submittedName>
</protein>
<dbReference type="Proteomes" id="UP000037784">
    <property type="component" value="Unassembled WGS sequence"/>
</dbReference>
<dbReference type="EMBL" id="BBZA01000194">
    <property type="protein sequence ID" value="GAP63809.1"/>
    <property type="molecule type" value="Genomic_DNA"/>
</dbReference>
<accession>A0A0M8KAJ5</accession>
<dbReference type="STRING" id="872965.SE16_00615"/>
<proteinExistence type="predicted"/>
<reference evidence="2" key="1">
    <citation type="submission" date="2015-08" db="EMBL/GenBank/DDBJ databases">
        <title>Draft Genome Sequence of a Heterotrophic Facultative Anaerobic Bacterium Ardenticatena maritima Strain 110S.</title>
        <authorList>
            <person name="Kawaichi S."/>
            <person name="Yoshida T."/>
            <person name="Sako Y."/>
            <person name="Nakamura R."/>
        </authorList>
    </citation>
    <scope>NUCLEOTIDE SEQUENCE [LARGE SCALE GENOMIC DNA]</scope>
    <source>
        <strain evidence="2">110S</strain>
    </source>
</reference>